<reference evidence="3 4" key="1">
    <citation type="submission" date="2018-03" db="EMBL/GenBank/DDBJ databases">
        <title>Genomic Encyclopedia of Archaeal and Bacterial Type Strains, Phase II (KMG-II): from individual species to whole genera.</title>
        <authorList>
            <person name="Goeker M."/>
        </authorList>
    </citation>
    <scope>NUCLEOTIDE SEQUENCE [LARGE SCALE GENOMIC DNA]</scope>
    <source>
        <strain evidence="3 4">DSM 45211</strain>
    </source>
</reference>
<gene>
    <name evidence="3" type="ORF">CLV30_12248</name>
</gene>
<dbReference type="EMBL" id="PYGE01000022">
    <property type="protein sequence ID" value="PSK97556.1"/>
    <property type="molecule type" value="Genomic_DNA"/>
</dbReference>
<keyword evidence="2" id="KW-1133">Transmembrane helix</keyword>
<keyword evidence="4" id="KW-1185">Reference proteome</keyword>
<evidence type="ECO:0000313" key="3">
    <source>
        <dbReference type="EMBL" id="PSK97556.1"/>
    </source>
</evidence>
<comment type="caution">
    <text evidence="3">The sequence shown here is derived from an EMBL/GenBank/DDBJ whole genome shotgun (WGS) entry which is preliminary data.</text>
</comment>
<organism evidence="3 4">
    <name type="scientific">Haloactinopolyspora alba</name>
    <dbReference type="NCBI Taxonomy" id="648780"/>
    <lineage>
        <taxon>Bacteria</taxon>
        <taxon>Bacillati</taxon>
        <taxon>Actinomycetota</taxon>
        <taxon>Actinomycetes</taxon>
        <taxon>Jiangellales</taxon>
        <taxon>Jiangellaceae</taxon>
        <taxon>Haloactinopolyspora</taxon>
    </lineage>
</organism>
<name>A0A2P8DK14_9ACTN</name>
<feature type="transmembrane region" description="Helical" evidence="2">
    <location>
        <begin position="153"/>
        <end position="177"/>
    </location>
</feature>
<evidence type="ECO:0000313" key="4">
    <source>
        <dbReference type="Proteomes" id="UP000243528"/>
    </source>
</evidence>
<feature type="transmembrane region" description="Helical" evidence="2">
    <location>
        <begin position="101"/>
        <end position="118"/>
    </location>
</feature>
<proteinExistence type="predicted"/>
<feature type="transmembrane region" description="Helical" evidence="2">
    <location>
        <begin position="76"/>
        <end position="95"/>
    </location>
</feature>
<feature type="compositionally biased region" description="Low complexity" evidence="1">
    <location>
        <begin position="222"/>
        <end position="231"/>
    </location>
</feature>
<protein>
    <submittedName>
        <fullName evidence="3">Uncharacterized protein</fullName>
    </submittedName>
</protein>
<keyword evidence="2" id="KW-0472">Membrane</keyword>
<evidence type="ECO:0000256" key="2">
    <source>
        <dbReference type="SAM" id="Phobius"/>
    </source>
</evidence>
<feature type="transmembrane region" description="Helical" evidence="2">
    <location>
        <begin position="45"/>
        <end position="64"/>
    </location>
</feature>
<dbReference type="AlphaFoldDB" id="A0A2P8DK14"/>
<dbReference type="Proteomes" id="UP000243528">
    <property type="component" value="Unassembled WGS sequence"/>
</dbReference>
<feature type="transmembrane region" description="Helical" evidence="2">
    <location>
        <begin position="130"/>
        <end position="147"/>
    </location>
</feature>
<sequence>MVLLIALGAVRTAGFPAARWAGGLALVSGLSALVWTFAEETSELTPMGAVLAPTVTLAIAVQLWRRHSRAGVVRSLTVSVTSCVLAVLPVSWLALREAVDGVHSVGLALVGVAGVALLETLPISRAVRRVGGVLVAAVAGGTLVMTVEQVSDAVPAVSAVVVTAFAGLLAAISFAVVDRLADEATGVRAPAVPPDDVSERVPHGAGHATGRQGASREPGPPAAAAEQPISEASRDSDDDAAGPGTAGDGVPPRGHSVAALLPLRVTLPFAAAGPAAYVLGRIFVG</sequence>
<evidence type="ECO:0000256" key="1">
    <source>
        <dbReference type="SAM" id="MobiDB-lite"/>
    </source>
</evidence>
<keyword evidence="2" id="KW-0812">Transmembrane</keyword>
<feature type="region of interest" description="Disordered" evidence="1">
    <location>
        <begin position="188"/>
        <end position="253"/>
    </location>
</feature>
<accession>A0A2P8DK14</accession>